<keyword evidence="3" id="KW-0067">ATP-binding</keyword>
<evidence type="ECO:0000313" key="7">
    <source>
        <dbReference type="Proteomes" id="UP000054558"/>
    </source>
</evidence>
<dbReference type="AlphaFoldDB" id="A0A1Y1I6B8"/>
<dbReference type="PANTHER" id="PTHR35372">
    <property type="entry name" value="ATP BINDING PROTEIN-RELATED"/>
    <property type="match status" value="1"/>
</dbReference>
<dbReference type="InterPro" id="IPR014015">
    <property type="entry name" value="Helicase_SF3_DNA-vir"/>
</dbReference>
<reference evidence="6 7" key="1">
    <citation type="journal article" date="2014" name="Nat. Commun.">
        <title>Klebsormidium flaccidum genome reveals primary factors for plant terrestrial adaptation.</title>
        <authorList>
            <person name="Hori K."/>
            <person name="Maruyama F."/>
            <person name="Fujisawa T."/>
            <person name="Togashi T."/>
            <person name="Yamamoto N."/>
            <person name="Seo M."/>
            <person name="Sato S."/>
            <person name="Yamada T."/>
            <person name="Mori H."/>
            <person name="Tajima N."/>
            <person name="Moriyama T."/>
            <person name="Ikeuchi M."/>
            <person name="Watanabe M."/>
            <person name="Wada H."/>
            <person name="Kobayashi K."/>
            <person name="Saito M."/>
            <person name="Masuda T."/>
            <person name="Sasaki-Sekimoto Y."/>
            <person name="Mashiguchi K."/>
            <person name="Awai K."/>
            <person name="Shimojima M."/>
            <person name="Masuda S."/>
            <person name="Iwai M."/>
            <person name="Nobusawa T."/>
            <person name="Narise T."/>
            <person name="Kondo S."/>
            <person name="Saito H."/>
            <person name="Sato R."/>
            <person name="Murakawa M."/>
            <person name="Ihara Y."/>
            <person name="Oshima-Yamada Y."/>
            <person name="Ohtaka K."/>
            <person name="Satoh M."/>
            <person name="Sonobe K."/>
            <person name="Ishii M."/>
            <person name="Ohtani R."/>
            <person name="Kanamori-Sato M."/>
            <person name="Honoki R."/>
            <person name="Miyazaki D."/>
            <person name="Mochizuki H."/>
            <person name="Umetsu J."/>
            <person name="Higashi K."/>
            <person name="Shibata D."/>
            <person name="Kamiya Y."/>
            <person name="Sato N."/>
            <person name="Nakamura Y."/>
            <person name="Tabata S."/>
            <person name="Ida S."/>
            <person name="Kurokawa K."/>
            <person name="Ohta H."/>
        </authorList>
    </citation>
    <scope>NUCLEOTIDE SEQUENCE [LARGE SCALE GENOMIC DNA]</scope>
    <source>
        <strain evidence="6 7">NIES-2285</strain>
    </source>
</reference>
<evidence type="ECO:0000256" key="1">
    <source>
        <dbReference type="ARBA" id="ARBA00022741"/>
    </source>
</evidence>
<name>A0A1Y1I6B8_KLENI</name>
<evidence type="ECO:0000313" key="6">
    <source>
        <dbReference type="EMBL" id="GAQ86504.1"/>
    </source>
</evidence>
<sequence>MNFFPGDVGGARILFRLYSRTGMKAVYSTDDAGWWYWGGTRWLFDKTGAHIRSIFQRELESIQRIFGRESQSAEERDDDDPQPDPATEDASTFAVPNDSVIDLSQEQFSPTVGRQQVNFLSRARMSNLLSDCESPEFFGYSSFRQLLDGVKDILPVKNGVIDLRTATLLPHHPKKFMGYASTGHTNEQCLGMGIGGGSNGKTVTMHVLAKVLGPYYVEVPKELLVTAPGQRPAGKGNASPVEASLQGARLAVASETKKNDKLDEDKLKSATGNVTMTARQLYQGFMTWETSHQLMLLTNCLPQVEDMDFAVERRIIIFNFMKSWRKIDDPRFDPEDPFNNGVLDNTLLSKLTTSEALQEALVWIVTGAKVWYDSGMALGPQPADSRRALREYVHESDPFQRFLDEQATLDKNLRRSTKFTASVDIIGRYSMWLEEEENWDVPRIDGKGLKAQLGKRGLEYTNKPTRGYKGIELKAREHNDASS</sequence>
<dbReference type="EMBL" id="DF237242">
    <property type="protein sequence ID" value="GAQ86504.1"/>
    <property type="molecule type" value="Genomic_DNA"/>
</dbReference>
<protein>
    <recommendedName>
        <fullName evidence="5">SF3 helicase domain-containing protein</fullName>
    </recommendedName>
</protein>
<gene>
    <name evidence="6" type="ORF">KFL_002930010</name>
</gene>
<dbReference type="Proteomes" id="UP000054558">
    <property type="component" value="Unassembled WGS sequence"/>
</dbReference>
<organism evidence="6 7">
    <name type="scientific">Klebsormidium nitens</name>
    <name type="common">Green alga</name>
    <name type="synonym">Ulothrix nitens</name>
    <dbReference type="NCBI Taxonomy" id="105231"/>
    <lineage>
        <taxon>Eukaryota</taxon>
        <taxon>Viridiplantae</taxon>
        <taxon>Streptophyta</taxon>
        <taxon>Klebsormidiophyceae</taxon>
        <taxon>Klebsormidiales</taxon>
        <taxon>Klebsormidiaceae</taxon>
        <taxon>Klebsormidium</taxon>
    </lineage>
</organism>
<evidence type="ECO:0000256" key="3">
    <source>
        <dbReference type="ARBA" id="ARBA00022840"/>
    </source>
</evidence>
<proteinExistence type="predicted"/>
<dbReference type="GO" id="GO:0016787">
    <property type="term" value="F:hydrolase activity"/>
    <property type="evidence" value="ECO:0007669"/>
    <property type="project" value="UniProtKB-KW"/>
</dbReference>
<evidence type="ECO:0000256" key="4">
    <source>
        <dbReference type="SAM" id="MobiDB-lite"/>
    </source>
</evidence>
<dbReference type="PANTHER" id="PTHR35372:SF2">
    <property type="entry name" value="SF3 HELICASE DOMAIN-CONTAINING PROTEIN"/>
    <property type="match status" value="1"/>
</dbReference>
<keyword evidence="1" id="KW-0547">Nucleotide-binding</keyword>
<dbReference type="Gene3D" id="3.40.50.300">
    <property type="entry name" value="P-loop containing nucleotide triphosphate hydrolases"/>
    <property type="match status" value="1"/>
</dbReference>
<dbReference type="InterPro" id="IPR014818">
    <property type="entry name" value="Phage/plasmid_primase_P4_C"/>
</dbReference>
<dbReference type="OrthoDB" id="2375545at2759"/>
<accession>A0A1Y1I6B8</accession>
<keyword evidence="7" id="KW-1185">Reference proteome</keyword>
<dbReference type="Pfam" id="PF08706">
    <property type="entry name" value="D5_N"/>
    <property type="match status" value="1"/>
</dbReference>
<evidence type="ECO:0000256" key="2">
    <source>
        <dbReference type="ARBA" id="ARBA00022801"/>
    </source>
</evidence>
<keyword evidence="2" id="KW-0378">Hydrolase</keyword>
<dbReference type="InterPro" id="IPR027417">
    <property type="entry name" value="P-loop_NTPase"/>
</dbReference>
<dbReference type="InterPro" id="IPR051620">
    <property type="entry name" value="ORF904-like_C"/>
</dbReference>
<evidence type="ECO:0000259" key="5">
    <source>
        <dbReference type="PROSITE" id="PS51206"/>
    </source>
</evidence>
<feature type="domain" description="SF3 helicase" evidence="5">
    <location>
        <begin position="168"/>
        <end position="342"/>
    </location>
</feature>
<feature type="region of interest" description="Disordered" evidence="4">
    <location>
        <begin position="67"/>
        <end position="92"/>
    </location>
</feature>
<dbReference type="GO" id="GO:0005524">
    <property type="term" value="F:ATP binding"/>
    <property type="evidence" value="ECO:0007669"/>
    <property type="project" value="UniProtKB-KW"/>
</dbReference>
<dbReference type="PROSITE" id="PS51206">
    <property type="entry name" value="SF3_HELICASE_1"/>
    <property type="match status" value="1"/>
</dbReference>